<keyword evidence="6 7" id="KW-0963">Cytoplasm</keyword>
<comment type="catalytic activity">
    <reaction evidence="5">
        <text>Fe-coproporphyrin III + 2 H(+) = coproporphyrin III + Fe(2+)</text>
        <dbReference type="Rhea" id="RHEA:49572"/>
        <dbReference type="ChEBI" id="CHEBI:15378"/>
        <dbReference type="ChEBI" id="CHEBI:29033"/>
        <dbReference type="ChEBI" id="CHEBI:68438"/>
        <dbReference type="ChEBI" id="CHEBI:131725"/>
        <dbReference type="EC" id="4.99.1.9"/>
    </reaction>
    <physiologicalReaction direction="right-to-left" evidence="5">
        <dbReference type="Rhea" id="RHEA:49574"/>
    </physiologicalReaction>
</comment>
<dbReference type="HAMAP" id="MF_00323">
    <property type="entry name" value="Ferrochelatase"/>
    <property type="match status" value="1"/>
</dbReference>
<dbReference type="InterPro" id="IPR001015">
    <property type="entry name" value="Ferrochelatase"/>
</dbReference>
<sequence>MTQESRPTGIMVMAYGTPETLEDVEPYYTHIRGGRKPSPEQLDDLIFRYQKVGGQTPLYELTKGVADDLRARLDAEFPGQYKVYPAMKHWHPYIAEVVPQIAADGLRDVVGVVLAPHYSRYSLEGYRTYTEKALAQLPEPFRFHFVEHWHDHPLFRALIADRIRTALAEFPPEAQGKVTVLFSAHSLPEKIIAQGDPYVDQLRESAAAIATLLGLPDHRFCFQSAAPTPEPWLGPDIVDYLQELYDEGVRYVLSVPFGFVAEHLEVLWDIDTEAQAKAQELGMVLKRIRMPNADPEFVELIRAVALENVPAETTDH</sequence>
<dbReference type="PANTHER" id="PTHR11108:SF1">
    <property type="entry name" value="FERROCHELATASE, MITOCHONDRIAL"/>
    <property type="match status" value="1"/>
</dbReference>
<dbReference type="UniPathway" id="UPA00252">
    <property type="reaction ID" value="UER00325"/>
</dbReference>
<comment type="similarity">
    <text evidence="6 7">Belongs to the ferrochelatase family.</text>
</comment>
<dbReference type="InterPro" id="IPR033659">
    <property type="entry name" value="Ferrochelatase_N"/>
</dbReference>
<keyword evidence="3 6" id="KW-0456">Lyase</keyword>
<proteinExistence type="inferred from homology"/>
<evidence type="ECO:0000256" key="3">
    <source>
        <dbReference type="ARBA" id="ARBA00023239"/>
    </source>
</evidence>
<evidence type="ECO:0000313" key="8">
    <source>
        <dbReference type="EMBL" id="KPV53663.1"/>
    </source>
</evidence>
<dbReference type="GO" id="GO:0006783">
    <property type="term" value="P:heme biosynthetic process"/>
    <property type="evidence" value="ECO:0007669"/>
    <property type="project" value="UniProtKB-UniRule"/>
</dbReference>
<dbReference type="SUPFAM" id="SSF53800">
    <property type="entry name" value="Chelatase"/>
    <property type="match status" value="1"/>
</dbReference>
<keyword evidence="6" id="KW-0479">Metal-binding</keyword>
<dbReference type="GO" id="GO:0004325">
    <property type="term" value="F:ferrochelatase activity"/>
    <property type="evidence" value="ECO:0007669"/>
    <property type="project" value="UniProtKB-UniRule"/>
</dbReference>
<evidence type="ECO:0000256" key="1">
    <source>
        <dbReference type="ARBA" id="ARBA00023004"/>
    </source>
</evidence>
<name>A0A0P9HFW3_9CHLR</name>
<evidence type="ECO:0000313" key="9">
    <source>
        <dbReference type="Proteomes" id="UP000050509"/>
    </source>
</evidence>
<comment type="pathway">
    <text evidence="6 7">Porphyrin-containing compound metabolism; protoheme biosynthesis; protoheme from protoporphyrin-IX: step 1/1.</text>
</comment>
<keyword evidence="1 6" id="KW-0408">Iron</keyword>
<feature type="binding site" evidence="6">
    <location>
        <position position="265"/>
    </location>
    <ligand>
        <name>Fe(2+)</name>
        <dbReference type="ChEBI" id="CHEBI:29033"/>
    </ligand>
</feature>
<dbReference type="EC" id="4.98.1.1" evidence="6 7"/>
<keyword evidence="4 6" id="KW-0627">Porphyrin biosynthesis</keyword>
<dbReference type="CDD" id="cd00419">
    <property type="entry name" value="Ferrochelatase_C"/>
    <property type="match status" value="1"/>
</dbReference>
<dbReference type="Pfam" id="PF00762">
    <property type="entry name" value="Ferrochelatase"/>
    <property type="match status" value="1"/>
</dbReference>
<comment type="subcellular location">
    <subcellularLocation>
        <location evidence="6 7">Cytoplasm</location>
    </subcellularLocation>
</comment>
<dbReference type="Proteomes" id="UP000050509">
    <property type="component" value="Unassembled WGS sequence"/>
</dbReference>
<dbReference type="PROSITE" id="PS00534">
    <property type="entry name" value="FERROCHELATASE"/>
    <property type="match status" value="1"/>
</dbReference>
<evidence type="ECO:0000256" key="6">
    <source>
        <dbReference type="HAMAP-Rule" id="MF_00323"/>
    </source>
</evidence>
<dbReference type="NCBIfam" id="TIGR00109">
    <property type="entry name" value="hemH"/>
    <property type="match status" value="1"/>
</dbReference>
<dbReference type="Gene3D" id="3.40.50.1400">
    <property type="match status" value="2"/>
</dbReference>
<dbReference type="CDD" id="cd03411">
    <property type="entry name" value="Ferrochelatase_N"/>
    <property type="match status" value="1"/>
</dbReference>
<keyword evidence="9" id="KW-1185">Reference proteome</keyword>
<comment type="caution">
    <text evidence="8">The sequence shown here is derived from an EMBL/GenBank/DDBJ whole genome shotgun (WGS) entry which is preliminary data.</text>
</comment>
<evidence type="ECO:0000256" key="5">
    <source>
        <dbReference type="ARBA" id="ARBA00024536"/>
    </source>
</evidence>
<dbReference type="InterPro" id="IPR019772">
    <property type="entry name" value="Ferrochelatase_AS"/>
</dbReference>
<comment type="catalytic activity">
    <reaction evidence="6 7">
        <text>heme b + 2 H(+) = protoporphyrin IX + Fe(2+)</text>
        <dbReference type="Rhea" id="RHEA:22584"/>
        <dbReference type="ChEBI" id="CHEBI:15378"/>
        <dbReference type="ChEBI" id="CHEBI:29033"/>
        <dbReference type="ChEBI" id="CHEBI:57306"/>
        <dbReference type="ChEBI" id="CHEBI:60344"/>
        <dbReference type="EC" id="4.98.1.1"/>
    </reaction>
</comment>
<evidence type="ECO:0000256" key="2">
    <source>
        <dbReference type="ARBA" id="ARBA00023133"/>
    </source>
</evidence>
<organism evidence="8 9">
    <name type="scientific">Kouleothrix aurantiaca</name>
    <dbReference type="NCBI Taxonomy" id="186479"/>
    <lineage>
        <taxon>Bacteria</taxon>
        <taxon>Bacillati</taxon>
        <taxon>Chloroflexota</taxon>
        <taxon>Chloroflexia</taxon>
        <taxon>Chloroflexales</taxon>
        <taxon>Roseiflexineae</taxon>
        <taxon>Roseiflexaceae</taxon>
        <taxon>Kouleothrix</taxon>
    </lineage>
</organism>
<dbReference type="PATRIC" id="fig|186479.3.peg.3876"/>
<dbReference type="GO" id="GO:0046872">
    <property type="term" value="F:metal ion binding"/>
    <property type="evidence" value="ECO:0007669"/>
    <property type="project" value="UniProtKB-KW"/>
</dbReference>
<evidence type="ECO:0000256" key="4">
    <source>
        <dbReference type="ARBA" id="ARBA00023244"/>
    </source>
</evidence>
<dbReference type="EMBL" id="LJCR01000207">
    <property type="protein sequence ID" value="KPV53663.1"/>
    <property type="molecule type" value="Genomic_DNA"/>
</dbReference>
<evidence type="ECO:0000256" key="7">
    <source>
        <dbReference type="RuleBase" id="RU000607"/>
    </source>
</evidence>
<feature type="binding site" evidence="6">
    <location>
        <position position="185"/>
    </location>
    <ligand>
        <name>Fe(2+)</name>
        <dbReference type="ChEBI" id="CHEBI:29033"/>
    </ligand>
</feature>
<accession>A0A0P9HFW3</accession>
<comment type="function">
    <text evidence="6 7">Catalyzes the ferrous insertion into protoporphyrin IX.</text>
</comment>
<dbReference type="AlphaFoldDB" id="A0A0P9HFW3"/>
<dbReference type="PANTHER" id="PTHR11108">
    <property type="entry name" value="FERROCHELATASE"/>
    <property type="match status" value="1"/>
</dbReference>
<protein>
    <recommendedName>
        <fullName evidence="6 7">Ferrochelatase</fullName>
        <ecNumber evidence="6 7">4.98.1.1</ecNumber>
    </recommendedName>
    <alternativeName>
        <fullName evidence="6">Heme synthase</fullName>
    </alternativeName>
    <alternativeName>
        <fullName evidence="6">Protoheme ferro-lyase</fullName>
    </alternativeName>
</protein>
<keyword evidence="2 6" id="KW-0350">Heme biosynthesis</keyword>
<dbReference type="InterPro" id="IPR033644">
    <property type="entry name" value="Ferrochelatase_C"/>
</dbReference>
<dbReference type="GO" id="GO:0005737">
    <property type="term" value="C:cytoplasm"/>
    <property type="evidence" value="ECO:0007669"/>
    <property type="project" value="UniProtKB-SubCell"/>
</dbReference>
<reference evidence="8 9" key="1">
    <citation type="submission" date="2015-09" db="EMBL/GenBank/DDBJ databases">
        <title>Draft genome sequence of Kouleothrix aurantiaca JCM 19913.</title>
        <authorList>
            <person name="Hemp J."/>
        </authorList>
    </citation>
    <scope>NUCLEOTIDE SEQUENCE [LARGE SCALE GENOMIC DNA]</scope>
    <source>
        <strain evidence="8 9">COM-B</strain>
    </source>
</reference>
<gene>
    <name evidence="6" type="primary">hemH</name>
    <name evidence="8" type="ORF">SE17_08335</name>
</gene>